<name>A0A6G1HYF8_9PEZI</name>
<evidence type="ECO:0000256" key="5">
    <source>
        <dbReference type="PIRNR" id="PIRNR032184"/>
    </source>
</evidence>
<keyword evidence="2 5" id="KW-0813">Transport</keyword>
<evidence type="ECO:0000313" key="7">
    <source>
        <dbReference type="EMBL" id="KAF2401093.1"/>
    </source>
</evidence>
<dbReference type="FunFam" id="1.25.10.10:FF:000326">
    <property type="entry name" value="V-type proton ATPase subunit H"/>
    <property type="match status" value="1"/>
</dbReference>
<evidence type="ECO:0000256" key="1">
    <source>
        <dbReference type="ARBA" id="ARBA00008613"/>
    </source>
</evidence>
<comment type="subunit">
    <text evidence="5">V-ATPase is a heteromultimeric enzyme made up of two complexes: the ATP-hydrolytic V1 complex and the proton translocation V0 complex.</text>
</comment>
<accession>A0A6G1HYF8</accession>
<dbReference type="GO" id="GO:0000329">
    <property type="term" value="C:fungal-type vacuole membrane"/>
    <property type="evidence" value="ECO:0007669"/>
    <property type="project" value="TreeGrafter"/>
</dbReference>
<protein>
    <recommendedName>
        <fullName evidence="5">V-type proton ATPase subunit H</fullName>
    </recommendedName>
</protein>
<comment type="function">
    <text evidence="5">Subunit of the V1 complex of vacuolar(H+)-ATPase (V-ATPase), a multisubunit enzyme composed of a peripheral complex (V1) that hydrolyzes ATP and a membrane integral complex (V0) that translocates protons. V-ATPase is responsible for acidifying and maintaining the pH of intracellular compartments.</text>
</comment>
<dbReference type="Pfam" id="PF11698">
    <property type="entry name" value="V-ATPase_H_C"/>
    <property type="match status" value="1"/>
</dbReference>
<dbReference type="Gene3D" id="1.25.40.150">
    <property type="entry name" value="V-type ATPase, subunit H, C-terminal domain"/>
    <property type="match status" value="1"/>
</dbReference>
<evidence type="ECO:0000313" key="8">
    <source>
        <dbReference type="Proteomes" id="UP000799640"/>
    </source>
</evidence>
<comment type="similarity">
    <text evidence="1 5">Belongs to the V-ATPase H subunit family.</text>
</comment>
<dbReference type="SUPFAM" id="SSF48371">
    <property type="entry name" value="ARM repeat"/>
    <property type="match status" value="1"/>
</dbReference>
<dbReference type="Proteomes" id="UP000799640">
    <property type="component" value="Unassembled WGS sequence"/>
</dbReference>
<dbReference type="InterPro" id="IPR038497">
    <property type="entry name" value="ATPase_V1-cplx_hsu_C_sf"/>
</dbReference>
<dbReference type="GO" id="GO:0046961">
    <property type="term" value="F:proton-transporting ATPase activity, rotational mechanism"/>
    <property type="evidence" value="ECO:0007669"/>
    <property type="project" value="UniProtKB-UniRule"/>
</dbReference>
<dbReference type="InterPro" id="IPR004908">
    <property type="entry name" value="ATPase_V1-cplx_hsu"/>
</dbReference>
<keyword evidence="3 5" id="KW-0375">Hydrogen ion transport</keyword>
<evidence type="ECO:0000256" key="3">
    <source>
        <dbReference type="ARBA" id="ARBA00022781"/>
    </source>
</evidence>
<dbReference type="FunFam" id="1.25.40.150:FF:000002">
    <property type="entry name" value="V-type proton ATPase subunit H"/>
    <property type="match status" value="1"/>
</dbReference>
<dbReference type="GO" id="GO:0000221">
    <property type="term" value="C:vacuolar proton-transporting V-type ATPase, V1 domain"/>
    <property type="evidence" value="ECO:0007669"/>
    <property type="project" value="UniProtKB-UniRule"/>
</dbReference>
<gene>
    <name evidence="7" type="ORF">EJ06DRAFT_581304</name>
</gene>
<dbReference type="Gene3D" id="1.25.10.10">
    <property type="entry name" value="Leucine-rich Repeat Variant"/>
    <property type="match status" value="1"/>
</dbReference>
<dbReference type="Pfam" id="PF03224">
    <property type="entry name" value="V-ATPase_H_N"/>
    <property type="match status" value="1"/>
</dbReference>
<dbReference type="PANTHER" id="PTHR10698">
    <property type="entry name" value="V-TYPE PROTON ATPASE SUBUNIT H"/>
    <property type="match status" value="1"/>
</dbReference>
<dbReference type="AlphaFoldDB" id="A0A6G1HYF8"/>
<dbReference type="InterPro" id="IPR011987">
    <property type="entry name" value="ATPase_V1-cplx_hsu_C"/>
</dbReference>
<keyword evidence="8" id="KW-1185">Reference proteome</keyword>
<dbReference type="PANTHER" id="PTHR10698:SF0">
    <property type="entry name" value="V-TYPE PROTON ATPASE SUBUNIT H"/>
    <property type="match status" value="1"/>
</dbReference>
<dbReference type="EMBL" id="ML996693">
    <property type="protein sequence ID" value="KAF2401093.1"/>
    <property type="molecule type" value="Genomic_DNA"/>
</dbReference>
<sequence>MALDPSAYIGALQQNIRQRPLSWEGAVRAKTITDADLKKIKGVDKVRKEQRKQALDADTKGYVALFLGDGDAPSIFQAASQRPELVQYLLVLAGDLIEDNPDFVSALIKHPNPYQHLLPLLKPTNPDDTKPQILILTSALLSKLLSAAVLASDNPSPNVEDALTQLYLYLAGLAKSSDAELKDIAVQEFSAVLRTKFSRALFWKLRKDTVAPLFEILRAAAGANSKDSDSTLWSGEGSVRSVPESGLAGGVGIQLLYHVLLVLWQLSFEGTAVGDGLQDEHDILILYVHLLRISPKEKATRLLLSTLVNLLSTNRNTLLPTAVLARLPAALQIVSSRHHSDPDLLEDLTALTEMIDEYTKTQTTFDEYAAEVRSGHLRWSPPHRSATFWSENARRIIEENNGELPRKLAEILGKPWDTDKQVLAIGCNDIACLVKEVPEKRPVLERLGLKARVMELMVEPDETVRWESLRAVGEWLRYSFE</sequence>
<dbReference type="PIRSF" id="PIRSF032184">
    <property type="entry name" value="ATPase_V1_H"/>
    <property type="match status" value="1"/>
</dbReference>
<organism evidence="7 8">
    <name type="scientific">Trichodelitschia bisporula</name>
    <dbReference type="NCBI Taxonomy" id="703511"/>
    <lineage>
        <taxon>Eukaryota</taxon>
        <taxon>Fungi</taxon>
        <taxon>Dikarya</taxon>
        <taxon>Ascomycota</taxon>
        <taxon>Pezizomycotina</taxon>
        <taxon>Dothideomycetes</taxon>
        <taxon>Dothideomycetes incertae sedis</taxon>
        <taxon>Phaeotrichales</taxon>
        <taxon>Phaeotrichaceae</taxon>
        <taxon>Trichodelitschia</taxon>
    </lineage>
</organism>
<dbReference type="OrthoDB" id="10263554at2759"/>
<proteinExistence type="inferred from homology"/>
<evidence type="ECO:0000256" key="2">
    <source>
        <dbReference type="ARBA" id="ARBA00022448"/>
    </source>
</evidence>
<reference evidence="7" key="1">
    <citation type="journal article" date="2020" name="Stud. Mycol.">
        <title>101 Dothideomycetes genomes: a test case for predicting lifestyles and emergence of pathogens.</title>
        <authorList>
            <person name="Haridas S."/>
            <person name="Albert R."/>
            <person name="Binder M."/>
            <person name="Bloem J."/>
            <person name="Labutti K."/>
            <person name="Salamov A."/>
            <person name="Andreopoulos B."/>
            <person name="Baker S."/>
            <person name="Barry K."/>
            <person name="Bills G."/>
            <person name="Bluhm B."/>
            <person name="Cannon C."/>
            <person name="Castanera R."/>
            <person name="Culley D."/>
            <person name="Daum C."/>
            <person name="Ezra D."/>
            <person name="Gonzalez J."/>
            <person name="Henrissat B."/>
            <person name="Kuo A."/>
            <person name="Liang C."/>
            <person name="Lipzen A."/>
            <person name="Lutzoni F."/>
            <person name="Magnuson J."/>
            <person name="Mondo S."/>
            <person name="Nolan M."/>
            <person name="Ohm R."/>
            <person name="Pangilinan J."/>
            <person name="Park H.-J."/>
            <person name="Ramirez L."/>
            <person name="Alfaro M."/>
            <person name="Sun H."/>
            <person name="Tritt A."/>
            <person name="Yoshinaga Y."/>
            <person name="Zwiers L.-H."/>
            <person name="Turgeon B."/>
            <person name="Goodwin S."/>
            <person name="Spatafora J."/>
            <person name="Crous P."/>
            <person name="Grigoriev I."/>
        </authorList>
    </citation>
    <scope>NUCLEOTIDE SEQUENCE</scope>
    <source>
        <strain evidence="7">CBS 262.69</strain>
    </source>
</reference>
<dbReference type="InterPro" id="IPR011989">
    <property type="entry name" value="ARM-like"/>
</dbReference>
<evidence type="ECO:0000256" key="4">
    <source>
        <dbReference type="ARBA" id="ARBA00023065"/>
    </source>
</evidence>
<feature type="domain" description="ATPase V1 complex subunit H C-terminal" evidence="6">
    <location>
        <begin position="362"/>
        <end position="480"/>
    </location>
</feature>
<keyword evidence="4 5" id="KW-0406">Ion transport</keyword>
<evidence type="ECO:0000259" key="6">
    <source>
        <dbReference type="Pfam" id="PF11698"/>
    </source>
</evidence>
<dbReference type="InterPro" id="IPR016024">
    <property type="entry name" value="ARM-type_fold"/>
</dbReference>